<dbReference type="Pfam" id="PF07678">
    <property type="entry name" value="TED_complement"/>
    <property type="match status" value="2"/>
</dbReference>
<dbReference type="Gene3D" id="2.60.40.10">
    <property type="entry name" value="Immunoglobulins"/>
    <property type="match status" value="1"/>
</dbReference>
<protein>
    <recommendedName>
        <fullName evidence="3">Alpha-macroglobulin-like TED domain-containing protein</fullName>
    </recommendedName>
</protein>
<evidence type="ECO:0000313" key="5">
    <source>
        <dbReference type="Proteomes" id="UP000288216"/>
    </source>
</evidence>
<dbReference type="OrthoDB" id="9998011at2759"/>
<organism evidence="4 5">
    <name type="scientific">Scyliorhinus torazame</name>
    <name type="common">Cloudy catshark</name>
    <name type="synonym">Catulus torazame</name>
    <dbReference type="NCBI Taxonomy" id="75743"/>
    <lineage>
        <taxon>Eukaryota</taxon>
        <taxon>Metazoa</taxon>
        <taxon>Chordata</taxon>
        <taxon>Craniata</taxon>
        <taxon>Vertebrata</taxon>
        <taxon>Chondrichthyes</taxon>
        <taxon>Elasmobranchii</taxon>
        <taxon>Galeomorphii</taxon>
        <taxon>Galeoidea</taxon>
        <taxon>Carcharhiniformes</taxon>
        <taxon>Scyliorhinidae</taxon>
        <taxon>Scyliorhinus</taxon>
    </lineage>
</organism>
<keyword evidence="1" id="KW-1015">Disulfide bond</keyword>
<dbReference type="InterPro" id="IPR047565">
    <property type="entry name" value="Alpha-macroglob_thiol-ester_cl"/>
</dbReference>
<dbReference type="Gene3D" id="1.50.10.20">
    <property type="match status" value="1"/>
</dbReference>
<dbReference type="SUPFAM" id="SSF48239">
    <property type="entry name" value="Terpenoid cyclases/Protein prenyltransferases"/>
    <property type="match status" value="1"/>
</dbReference>
<sequence>DMGLKILTNTEYHRPIECEMSEGIMMRERSFGDRRVHVIYGLPGATGAMHTQHGTPRWRITETAIRKYFPETWIWDLVPVGATGSVSLPLTVKVTLLEHQGFDMASESSIEHQTCVCSMDSMTVSWHLIATRLGEQNLTVKAESIPSDSLCGNEVVIVPEKGAIDIIRKPLLIKPEGTETELTHSSLLCPAGKNITEKIHLQLPEDVIEGSSRAHITVLGDIMGSAMENLDGLLRLPTGCGEQNMVKFAPNVYVQRYLNKTQQLTGEIQDRAVGYLQRGYQNQLKYKHSDGSFSAFGDSDSEGNTWLTAFVLKSFVQARPYIFIEANILQKATTFFMKHRMESGCFASLGSLFNNAMKGGVDDHISLSAYVTSALLELGKNDKELADKVYTQWQKKMMRSLPTEEYSDSEEAADSTASPNNRTATDFQTGVTDRALSCLRDALETVNNTYTLSLLAYTFTLAGDQVTRSKILNRLEGLAVKKDGLTHWQRKEETEEEEDYGYWWRAPSAEVEMTAYVLLALLSQPQVPDSDLDQATHIVSWLVKQRNCYGGFASTQTTLRYNTPTAQKDSVFNLSVDMVIEESKRKININVT</sequence>
<dbReference type="SUPFAM" id="SSF81296">
    <property type="entry name" value="E set domains"/>
    <property type="match status" value="1"/>
</dbReference>
<feature type="region of interest" description="Disordered" evidence="2">
    <location>
        <begin position="401"/>
        <end position="426"/>
    </location>
</feature>
<dbReference type="InterPro" id="IPR019742">
    <property type="entry name" value="MacrogloblnA2_CS"/>
</dbReference>
<dbReference type="STRING" id="75743.A0A401Q2N9"/>
<evidence type="ECO:0000313" key="4">
    <source>
        <dbReference type="EMBL" id="GCB79626.1"/>
    </source>
</evidence>
<keyword evidence="5" id="KW-1185">Reference proteome</keyword>
<dbReference type="PANTHER" id="PTHR11412">
    <property type="entry name" value="MACROGLOBULIN / COMPLEMENT"/>
    <property type="match status" value="1"/>
</dbReference>
<proteinExistence type="predicted"/>
<gene>
    <name evidence="4" type="ORF">scyTo_0017924</name>
</gene>
<dbReference type="CDD" id="cd02897">
    <property type="entry name" value="A2M_2"/>
    <property type="match status" value="1"/>
</dbReference>
<evidence type="ECO:0000259" key="3">
    <source>
        <dbReference type="Pfam" id="PF07678"/>
    </source>
</evidence>
<feature type="domain" description="Alpha-macroglobulin-like TED" evidence="3">
    <location>
        <begin position="216"/>
        <end position="381"/>
    </location>
</feature>
<dbReference type="InterPro" id="IPR041813">
    <property type="entry name" value="A2M_TED"/>
</dbReference>
<name>A0A401Q2N9_SCYTO</name>
<dbReference type="AlphaFoldDB" id="A0A401Q2N9"/>
<feature type="non-terminal residue" evidence="4">
    <location>
        <position position="1"/>
    </location>
</feature>
<accession>A0A401Q2N9</accession>
<dbReference type="GO" id="GO:0005615">
    <property type="term" value="C:extracellular space"/>
    <property type="evidence" value="ECO:0007669"/>
    <property type="project" value="InterPro"/>
</dbReference>
<dbReference type="PANTHER" id="PTHR11412:SF171">
    <property type="entry name" value="PREGNANCY ZONE PROTEIN-LIKE PROTEIN"/>
    <property type="match status" value="1"/>
</dbReference>
<dbReference type="InterPro" id="IPR008930">
    <property type="entry name" value="Terpenoid_cyclase/PrenylTrfase"/>
</dbReference>
<feature type="domain" description="Alpha-macroglobulin-like TED" evidence="3">
    <location>
        <begin position="429"/>
        <end position="559"/>
    </location>
</feature>
<dbReference type="PROSITE" id="PS00477">
    <property type="entry name" value="ALPHA_2_MACROGLOBULIN"/>
    <property type="match status" value="1"/>
</dbReference>
<dbReference type="EMBL" id="BFAA01012042">
    <property type="protein sequence ID" value="GCB79626.1"/>
    <property type="molecule type" value="Genomic_DNA"/>
</dbReference>
<evidence type="ECO:0000256" key="1">
    <source>
        <dbReference type="ARBA" id="ARBA00023157"/>
    </source>
</evidence>
<comment type="caution">
    <text evidence="4">The sequence shown here is derived from an EMBL/GenBank/DDBJ whole genome shotgun (WGS) entry which is preliminary data.</text>
</comment>
<dbReference type="InterPro" id="IPR011626">
    <property type="entry name" value="Alpha-macroglobulin_TED"/>
</dbReference>
<dbReference type="SMART" id="SM01419">
    <property type="entry name" value="Thiol-ester_cl"/>
    <property type="match status" value="1"/>
</dbReference>
<evidence type="ECO:0000256" key="2">
    <source>
        <dbReference type="SAM" id="MobiDB-lite"/>
    </source>
</evidence>
<dbReference type="InterPro" id="IPR013783">
    <property type="entry name" value="Ig-like_fold"/>
</dbReference>
<dbReference type="Proteomes" id="UP000288216">
    <property type="component" value="Unassembled WGS sequence"/>
</dbReference>
<dbReference type="InterPro" id="IPR050473">
    <property type="entry name" value="A2M/Complement_sys"/>
</dbReference>
<reference evidence="4 5" key="1">
    <citation type="journal article" date="2018" name="Nat. Ecol. Evol.">
        <title>Shark genomes provide insights into elasmobranch evolution and the origin of vertebrates.</title>
        <authorList>
            <person name="Hara Y"/>
            <person name="Yamaguchi K"/>
            <person name="Onimaru K"/>
            <person name="Kadota M"/>
            <person name="Koyanagi M"/>
            <person name="Keeley SD"/>
            <person name="Tatsumi K"/>
            <person name="Tanaka K"/>
            <person name="Motone F"/>
            <person name="Kageyama Y"/>
            <person name="Nozu R"/>
            <person name="Adachi N"/>
            <person name="Nishimura O"/>
            <person name="Nakagawa R"/>
            <person name="Tanegashima C"/>
            <person name="Kiyatake I"/>
            <person name="Matsumoto R"/>
            <person name="Murakumo K"/>
            <person name="Nishida K"/>
            <person name="Terakita A"/>
            <person name="Kuratani S"/>
            <person name="Sato K"/>
            <person name="Hyodo S Kuraku.S."/>
        </authorList>
    </citation>
    <scope>NUCLEOTIDE SEQUENCE [LARGE SCALE GENOMIC DNA]</scope>
</reference>
<dbReference type="InterPro" id="IPR014756">
    <property type="entry name" value="Ig_E-set"/>
</dbReference>